<keyword evidence="1" id="KW-0597">Phosphoprotein</keyword>
<evidence type="ECO:0000313" key="7">
    <source>
        <dbReference type="Proteomes" id="UP001432027"/>
    </source>
</evidence>
<dbReference type="SUPFAM" id="SSF47576">
    <property type="entry name" value="Calponin-homology domain, CH-domain"/>
    <property type="match status" value="1"/>
</dbReference>
<dbReference type="FunFam" id="1.10.418.10:FF:000009">
    <property type="entry name" value="smoothelin isoform X2"/>
    <property type="match status" value="1"/>
</dbReference>
<feature type="domain" description="Calponin-homology (CH)" evidence="5">
    <location>
        <begin position="220"/>
        <end position="325"/>
    </location>
</feature>
<evidence type="ECO:0000256" key="2">
    <source>
        <dbReference type="ARBA" id="ARBA00023054"/>
    </source>
</evidence>
<feature type="compositionally biased region" description="Basic and acidic residues" evidence="4">
    <location>
        <begin position="27"/>
        <end position="51"/>
    </location>
</feature>
<keyword evidence="7" id="KW-1185">Reference proteome</keyword>
<dbReference type="AlphaFoldDB" id="A0AAV5T3U1"/>
<reference evidence="6" key="1">
    <citation type="submission" date="2023-10" db="EMBL/GenBank/DDBJ databases">
        <title>Genome assembly of Pristionchus species.</title>
        <authorList>
            <person name="Yoshida K."/>
            <person name="Sommer R.J."/>
        </authorList>
    </citation>
    <scope>NUCLEOTIDE SEQUENCE</scope>
    <source>
        <strain evidence="6">RS0144</strain>
    </source>
</reference>
<accession>A0AAV5T3U1</accession>
<evidence type="ECO:0000256" key="1">
    <source>
        <dbReference type="ARBA" id="ARBA00022553"/>
    </source>
</evidence>
<evidence type="ECO:0000256" key="4">
    <source>
        <dbReference type="SAM" id="MobiDB-lite"/>
    </source>
</evidence>
<keyword evidence="2" id="KW-0175">Coiled coil</keyword>
<feature type="region of interest" description="Disordered" evidence="4">
    <location>
        <begin position="1"/>
        <end position="58"/>
    </location>
</feature>
<sequence length="328" mass="37266">RVTPVPKEDGYSSSANMYSSGYASETSSEHESLSELPIDRVEWNDEEERRAGSPFGSETLSIVSSSRYSRASLLSDLDWSRPGRRRQSVPAVVNRSYFTEDVMRVLERDGHVRYQTDVDTGLRSSQFDLRSTGNNVVEQSRRFSEANAAHELARYKSRTQRRRTLIADTIAARTPLVGGITSLTLSRGELRPTMSRVNVFKQMDAQNRPAVPVAAPRSPNSIKDALLRWVQSRVSEYPVAVTNFSSSWSDGMAFCALTHRFAPQAFNFASLRPENRKENFDLAFRVAEEYGIPALLETEDMIMMGDRPDWKCVFTYVQQFYKKFREAP</sequence>
<feature type="compositionally biased region" description="Polar residues" evidence="4">
    <location>
        <begin position="11"/>
        <end position="23"/>
    </location>
</feature>
<evidence type="ECO:0000256" key="3">
    <source>
        <dbReference type="ARBA" id="ARBA00061655"/>
    </source>
</evidence>
<dbReference type="SMART" id="SM00033">
    <property type="entry name" value="CH"/>
    <property type="match status" value="1"/>
</dbReference>
<evidence type="ECO:0000259" key="5">
    <source>
        <dbReference type="PROSITE" id="PS50021"/>
    </source>
</evidence>
<dbReference type="Pfam" id="PF00307">
    <property type="entry name" value="CH"/>
    <property type="match status" value="1"/>
</dbReference>
<protein>
    <recommendedName>
        <fullName evidence="5">Calponin-homology (CH) domain-containing protein</fullName>
    </recommendedName>
</protein>
<comment type="caution">
    <text evidence="6">The sequence shown here is derived from an EMBL/GenBank/DDBJ whole genome shotgun (WGS) entry which is preliminary data.</text>
</comment>
<dbReference type="InterPro" id="IPR001715">
    <property type="entry name" value="CH_dom"/>
</dbReference>
<dbReference type="InterPro" id="IPR050540">
    <property type="entry name" value="F-actin_Monoox_Mical"/>
</dbReference>
<evidence type="ECO:0000313" key="6">
    <source>
        <dbReference type="EMBL" id="GMS87204.1"/>
    </source>
</evidence>
<gene>
    <name evidence="6" type="ORF">PENTCL1PPCAC_9379</name>
</gene>
<dbReference type="PROSITE" id="PS50021">
    <property type="entry name" value="CH"/>
    <property type="match status" value="1"/>
</dbReference>
<dbReference type="Gene3D" id="1.10.418.10">
    <property type="entry name" value="Calponin-like domain"/>
    <property type="match status" value="1"/>
</dbReference>
<dbReference type="PANTHER" id="PTHR23167">
    <property type="entry name" value="CALPONIN HOMOLOGY DOMAIN-CONTAINING PROTEIN DDB_G0272472-RELATED"/>
    <property type="match status" value="1"/>
</dbReference>
<dbReference type="EMBL" id="BTSX01000003">
    <property type="protein sequence ID" value="GMS87204.1"/>
    <property type="molecule type" value="Genomic_DNA"/>
</dbReference>
<dbReference type="PANTHER" id="PTHR23167:SF88">
    <property type="entry name" value="CALPONIN-HOMOLOGY (CH) DOMAIN-CONTAINING PROTEIN"/>
    <property type="match status" value="1"/>
</dbReference>
<dbReference type="Proteomes" id="UP001432027">
    <property type="component" value="Unassembled WGS sequence"/>
</dbReference>
<dbReference type="InterPro" id="IPR036872">
    <property type="entry name" value="CH_dom_sf"/>
</dbReference>
<organism evidence="6 7">
    <name type="scientific">Pristionchus entomophagus</name>
    <dbReference type="NCBI Taxonomy" id="358040"/>
    <lineage>
        <taxon>Eukaryota</taxon>
        <taxon>Metazoa</taxon>
        <taxon>Ecdysozoa</taxon>
        <taxon>Nematoda</taxon>
        <taxon>Chromadorea</taxon>
        <taxon>Rhabditida</taxon>
        <taxon>Rhabditina</taxon>
        <taxon>Diplogasteromorpha</taxon>
        <taxon>Diplogasteroidea</taxon>
        <taxon>Neodiplogasteridae</taxon>
        <taxon>Pristionchus</taxon>
    </lineage>
</organism>
<comment type="similarity">
    <text evidence="3">Belongs to the smoothelin family.</text>
</comment>
<proteinExistence type="inferred from homology"/>
<name>A0AAV5T3U1_9BILA</name>
<feature type="non-terminal residue" evidence="6">
    <location>
        <position position="1"/>
    </location>
</feature>
<feature type="compositionally biased region" description="Basic and acidic residues" evidence="4">
    <location>
        <begin position="1"/>
        <end position="10"/>
    </location>
</feature>